<sequence length="2076" mass="217869">MLTAAALAAVLGQQTGAQAAPGGGWRPQPPPDHRIPSTPFVPQRAPVVRGGLPGGGAVPAPVWPAAATADLTVGAPDSATARTAGPDQPAKTPLTLRAATGSAAGRPARPAPAGGTTVHVRVLDHAAAARAGVTGVLLAMTPATAAPVDATVDYSAFRTAAGADFGSRLTLVRLPECALTTPDRPECRTQTPVPGTANDTGRHTLTASLPLTASTTLLAATTQASGPGGSFTATSLSPTGTWAAGGSTGGFTWTYPVAVPAVAGGVAPQVALSYSSNVVDGRTGTTNNQSSWIGEGWDYSPGFVERTYRTCSSLTDLPVASQTGDQCWAGQILTMSLGGRSTVLVYDDGTHTLHEQNESGDRVELLTGASNGARDGEYFKVTTPDGTQYFFGRNGGPGAGAQNATNSTWTVPVYGAHSGDPCYSSSGFGSSSCTQGWRWNLDYVEDVHGNAMLYTYTPETNYYGANGATTGTAYTRGGTLTRIDYGLRVSGGSVYGDPAAGQIVFTVAERCTPDASFTCDPAQMAANPTKWPDVPVDQLCAAGATCSTHAPTFWSTKRLANITTQYRNAAGASVKVDSYDLAQAFPSDADPELWLSGVSRTGYDAAGTALAAPLPTTFYGQAMVNRVPNVNGLSGMPHWRLTSVSTDMGGVVNVYYNTTCAQASFPQDPSQNTSMCMPTYWSPPHYSDPILDYFAKYVVSEVDEQDPNGLTPVKKTFYTYTGDPAWHYDDNEVVKPENRTWGQFRGYGEVHIKTGNPSNGEQLTDTATKFLRGMDGDTLPGNGKRSVSVTNSLNETLTDDNALAGSEYEKTQYNGDGGARLSRTLTTPSVLATTATRARSGLPALTATVVRPVKARTIADLAAGGVRTATRVSGYDAVGRVISVDDSGDGVPELCTTTAYADNTTTWVRNRVSETVTAQQACPAPGTALGTALSDSRTYFDGSSTLGALPGAGDPTRADQLNNGAFFTSATTTYDALGRVLTVADALGRTTSTAYTPAGGGVLTQKVVTNPLGQKTTTVLNPGRGTTASVTDIAGHVSSATYDPLGRTTQVWQPGRTQGQATPNLTFTYAIQAKSPQAVITNQLVDYGTGTNYVTSAQLYDGLGRTVQTQKAAAGGGSQVSDTFYDGHGWTVDSYDHYLIQDVPSTTRRQVQPSAVDSRTVTGHDGSGRVTATTTYRGNVKVKSGSTVYGGDRVTVFAPTGGTTQTVVTDVRGHTQELDQYTSQPTVSGTVVSGGVAQATKYTNDAFGRPLSMTSGGGTWTFTLDTLGHQIANTTPDAGRTSTVYDNAGQVLSTTDARGQTLAYTYDAVGRRTAEYAGSTSGTKLASWLYDTLQAGKETNETRYTAQGNYVTGVSSYDGQGNALGQVTSIPTTETGLGKNYLTRYTYSSTGLNLTVTPAVVSGMPGETVTNSYDNLGNPIGVRGTSVVATQALFGYGNPSQITYGGATNNAYLGLTYDQQSLRVVEAALSAQLPVPQLDDTKYGFDDYGHLTSVVDTRGPAGSSPVDAQCFGYDALERLGQAWTSAAADCTKDPAVQGNAVVGGPDAYWTTWTFDGAGDRASQTSHLLPGATGSDRTTAYTYNTTNGGHTLTSTSGDAAGPTSYTYDKAGNTLTRVLPSGQQTLDWNEEGKPVKATTPTGITSWVYTASGSELLRRDPASVTLYLPGQEVTRDTATGTLTTKRYYQLGATLVAVSDGTAAGTDYLTGDQHGTQQLAVNTTTLALTRRSLDPYGNQRGTVSGGAWPDNHGFLNKAVSTGTGLVDVGAREYDPTTGRFISADPKLDSNDPQSMTGYAYADNRPTADSDPSGLMLAPVGDGSDWSDSADSSMRDSWWDDPGSNPQVIPTWHDTSGSGNNFPGDRWMDEDRPRHYCDGCEELPRRVLSGDEQDKVQPPDDTSGNKDLVSRLTVVLSEGAETDTTTVWGMFMNNTNTPYSEGVATSESLSHTFAKMMGAGFNADGKIFKVSVNGNLQWSDTDSSTTTKSLTVNVEPTKPDEYIGFSPAGWRTNYRTYYTYKDGTTTSKDWTTFDIRGVTKNYYKLSYKPASWDTALQIIPPDPSAPAVGGGDPATTIVPGL</sequence>
<accession>A0ABN2SQZ6</accession>
<organism evidence="3 4">
    <name type="scientific">Catenulispora subtropica</name>
    <dbReference type="NCBI Taxonomy" id="450798"/>
    <lineage>
        <taxon>Bacteria</taxon>
        <taxon>Bacillati</taxon>
        <taxon>Actinomycetota</taxon>
        <taxon>Actinomycetes</taxon>
        <taxon>Catenulisporales</taxon>
        <taxon>Catenulisporaceae</taxon>
        <taxon>Catenulispora</taxon>
    </lineage>
</organism>
<dbReference type="Pfam" id="PF05593">
    <property type="entry name" value="RHS_repeat"/>
    <property type="match status" value="1"/>
</dbReference>
<keyword evidence="2" id="KW-0732">Signal</keyword>
<dbReference type="Gene3D" id="2.180.10.10">
    <property type="entry name" value="RHS repeat-associated core"/>
    <property type="match status" value="2"/>
</dbReference>
<evidence type="ECO:0000313" key="3">
    <source>
        <dbReference type="EMBL" id="GAA1990994.1"/>
    </source>
</evidence>
<proteinExistence type="predicted"/>
<feature type="region of interest" description="Disordered" evidence="1">
    <location>
        <begin position="1797"/>
        <end position="1830"/>
    </location>
</feature>
<dbReference type="Proteomes" id="UP001499854">
    <property type="component" value="Unassembled WGS sequence"/>
</dbReference>
<dbReference type="NCBIfam" id="TIGR01643">
    <property type="entry name" value="YD_repeat_2x"/>
    <property type="match status" value="2"/>
</dbReference>
<feature type="chain" id="PRO_5047003184" evidence="2">
    <location>
        <begin position="20"/>
        <end position="2076"/>
    </location>
</feature>
<feature type="compositionally biased region" description="Polar residues" evidence="1">
    <location>
        <begin position="188"/>
        <end position="199"/>
    </location>
</feature>
<gene>
    <name evidence="3" type="ORF">GCM10009838_62950</name>
</gene>
<evidence type="ECO:0000313" key="4">
    <source>
        <dbReference type="Proteomes" id="UP001499854"/>
    </source>
</evidence>
<dbReference type="InterPro" id="IPR050708">
    <property type="entry name" value="T6SS_VgrG/RHS"/>
</dbReference>
<dbReference type="InterPro" id="IPR022385">
    <property type="entry name" value="Rhs_assc_core"/>
</dbReference>
<evidence type="ECO:0000256" key="2">
    <source>
        <dbReference type="SAM" id="SignalP"/>
    </source>
</evidence>
<dbReference type="EMBL" id="BAAAQM010000044">
    <property type="protein sequence ID" value="GAA1990994.1"/>
    <property type="molecule type" value="Genomic_DNA"/>
</dbReference>
<dbReference type="PANTHER" id="PTHR32305:SF17">
    <property type="entry name" value="TRNA NUCLEASE WAPA"/>
    <property type="match status" value="1"/>
</dbReference>
<feature type="signal peptide" evidence="2">
    <location>
        <begin position="1"/>
        <end position="19"/>
    </location>
</feature>
<evidence type="ECO:0000256" key="1">
    <source>
        <dbReference type="SAM" id="MobiDB-lite"/>
    </source>
</evidence>
<dbReference type="NCBIfam" id="TIGR03696">
    <property type="entry name" value="Rhs_assc_core"/>
    <property type="match status" value="1"/>
</dbReference>
<feature type="region of interest" description="Disordered" evidence="1">
    <location>
        <begin position="183"/>
        <end position="202"/>
    </location>
</feature>
<keyword evidence="4" id="KW-1185">Reference proteome</keyword>
<feature type="compositionally biased region" description="Low complexity" evidence="1">
    <location>
        <begin position="1817"/>
        <end position="1827"/>
    </location>
</feature>
<reference evidence="3 4" key="1">
    <citation type="journal article" date="2019" name="Int. J. Syst. Evol. Microbiol.">
        <title>The Global Catalogue of Microorganisms (GCM) 10K type strain sequencing project: providing services to taxonomists for standard genome sequencing and annotation.</title>
        <authorList>
            <consortium name="The Broad Institute Genomics Platform"/>
            <consortium name="The Broad Institute Genome Sequencing Center for Infectious Disease"/>
            <person name="Wu L."/>
            <person name="Ma J."/>
        </authorList>
    </citation>
    <scope>NUCLEOTIDE SEQUENCE [LARGE SCALE GENOMIC DNA]</scope>
    <source>
        <strain evidence="3 4">JCM 16013</strain>
    </source>
</reference>
<comment type="caution">
    <text evidence="3">The sequence shown here is derived from an EMBL/GenBank/DDBJ whole genome shotgun (WGS) entry which is preliminary data.</text>
</comment>
<name>A0ABN2SQZ6_9ACTN</name>
<dbReference type="PANTHER" id="PTHR32305">
    <property type="match status" value="1"/>
</dbReference>
<dbReference type="InterPro" id="IPR031325">
    <property type="entry name" value="RHS_repeat"/>
</dbReference>
<dbReference type="InterPro" id="IPR006530">
    <property type="entry name" value="YD"/>
</dbReference>
<protein>
    <submittedName>
        <fullName evidence="3">RHS repeat-associated core domain-containing protein</fullName>
    </submittedName>
</protein>